<sequence length="563" mass="63371">MSTTLRSIQFLKCSTSGGAPLRTNWGIVHIRRSATSKALRKLHSGRGAISNGLGKPSLREVRHFRWLIESSNSEGAPFWTALRKLHFFRCATSEGFGRCGTSDGFEKAPFREELGQLYEATRIMLVEATIEDAPNPIRTIAQIVAAALAQDRAQNQTPPASSSQPVVEERQIPEPVSGNQASVGNTVPVENDVIKQLAELKDRIEKMSVVKEKDPVTNFHITEYVLHPTSSTSFKTFKHTTFEGDKDPYSHLSEFLRVSQMNRNVESSNQNQSVSSNTVGAVNERVRREFTDLGRPLSTVLRPCIKNGILLKLLVDPTKPVHGRYMDRNYDYHQCKGHLTDECFKLRHDIQDLIDSGKITKPSERNKPSTKNNPLPQYPYNYPPRKSQSCGSINAIGSGLPEEVVLAEAEWEERMCAMLNIWDDCNSDEEGKMPVKIEIEKSITVKVDDVLEDEDDQIQLAIQKSLVDQEEQWYYSSEEDVNEVGVQSLTRSGRVYNPDSSVQAKGKEIAADGIKKKATEKGREEPKEKKKQEEVVKVQKKTVEVENKSRYFIMGFADSIQRA</sequence>
<feature type="compositionally biased region" description="Low complexity" evidence="1">
    <location>
        <begin position="372"/>
        <end position="381"/>
    </location>
</feature>
<feature type="compositionally biased region" description="Polar residues" evidence="1">
    <location>
        <begin position="152"/>
        <end position="165"/>
    </location>
</feature>
<organism evidence="2 3">
    <name type="scientific">Jatropha curcas</name>
    <name type="common">Barbados nut</name>
    <dbReference type="NCBI Taxonomy" id="180498"/>
    <lineage>
        <taxon>Eukaryota</taxon>
        <taxon>Viridiplantae</taxon>
        <taxon>Streptophyta</taxon>
        <taxon>Embryophyta</taxon>
        <taxon>Tracheophyta</taxon>
        <taxon>Spermatophyta</taxon>
        <taxon>Magnoliopsida</taxon>
        <taxon>eudicotyledons</taxon>
        <taxon>Gunneridae</taxon>
        <taxon>Pentapetalae</taxon>
        <taxon>rosids</taxon>
        <taxon>fabids</taxon>
        <taxon>Malpighiales</taxon>
        <taxon>Euphorbiaceae</taxon>
        <taxon>Crotonoideae</taxon>
        <taxon>Jatropheae</taxon>
        <taxon>Jatropha</taxon>
    </lineage>
</organism>
<dbReference type="PROSITE" id="PS50330">
    <property type="entry name" value="UIM"/>
    <property type="match status" value="1"/>
</dbReference>
<evidence type="ECO:0000256" key="1">
    <source>
        <dbReference type="SAM" id="MobiDB-lite"/>
    </source>
</evidence>
<dbReference type="AlphaFoldDB" id="A0A067JLL0"/>
<dbReference type="InterPro" id="IPR003903">
    <property type="entry name" value="UIM_dom"/>
</dbReference>
<dbReference type="EMBL" id="KK915073">
    <property type="protein sequence ID" value="KDP24752.1"/>
    <property type="molecule type" value="Genomic_DNA"/>
</dbReference>
<dbReference type="OrthoDB" id="1302650at2759"/>
<accession>A0A067JLL0</accession>
<protein>
    <submittedName>
        <fullName evidence="2">Uncharacterized protein</fullName>
    </submittedName>
</protein>
<gene>
    <name evidence="2" type="ORF">JCGZ_25480</name>
</gene>
<evidence type="ECO:0000313" key="3">
    <source>
        <dbReference type="Proteomes" id="UP000027138"/>
    </source>
</evidence>
<dbReference type="Proteomes" id="UP000027138">
    <property type="component" value="Unassembled WGS sequence"/>
</dbReference>
<feature type="region of interest" description="Disordered" evidence="1">
    <location>
        <begin position="152"/>
        <end position="184"/>
    </location>
</feature>
<evidence type="ECO:0000313" key="2">
    <source>
        <dbReference type="EMBL" id="KDP24752.1"/>
    </source>
</evidence>
<feature type="region of interest" description="Disordered" evidence="1">
    <location>
        <begin position="356"/>
        <end position="381"/>
    </location>
</feature>
<proteinExistence type="predicted"/>
<reference evidence="2 3" key="1">
    <citation type="journal article" date="2014" name="PLoS ONE">
        <title>Global Analysis of Gene Expression Profiles in Physic Nut (Jatropha curcas L.) Seedlings Exposed to Salt Stress.</title>
        <authorList>
            <person name="Zhang L."/>
            <person name="Zhang C."/>
            <person name="Wu P."/>
            <person name="Chen Y."/>
            <person name="Li M."/>
            <person name="Jiang H."/>
            <person name="Wu G."/>
        </authorList>
    </citation>
    <scope>NUCLEOTIDE SEQUENCE [LARGE SCALE GENOMIC DNA]</scope>
    <source>
        <strain evidence="3">cv. GZQX0401</strain>
        <tissue evidence="2">Young leaves</tissue>
    </source>
</reference>
<feature type="region of interest" description="Disordered" evidence="1">
    <location>
        <begin position="506"/>
        <end position="534"/>
    </location>
</feature>
<name>A0A067JLL0_JATCU</name>
<keyword evidence="3" id="KW-1185">Reference proteome</keyword>
<dbReference type="STRING" id="180498.A0A067JLL0"/>